<evidence type="ECO:0000256" key="1">
    <source>
        <dbReference type="SAM" id="Phobius"/>
    </source>
</evidence>
<proteinExistence type="predicted"/>
<evidence type="ECO:0000313" key="2">
    <source>
        <dbReference type="EMBL" id="SGZ57271.1"/>
    </source>
</evidence>
<feature type="transmembrane region" description="Helical" evidence="1">
    <location>
        <begin position="151"/>
        <end position="172"/>
    </location>
</feature>
<keyword evidence="1" id="KW-1133">Transmembrane helix</keyword>
<keyword evidence="1" id="KW-0812">Transmembrane</keyword>
<evidence type="ECO:0000313" key="3">
    <source>
        <dbReference type="Proteomes" id="UP000182259"/>
    </source>
</evidence>
<protein>
    <submittedName>
        <fullName evidence="2">CIC11C00000002283</fullName>
    </submittedName>
</protein>
<keyword evidence="1" id="KW-0472">Membrane</keyword>
<dbReference type="Proteomes" id="UP000182259">
    <property type="component" value="Chromosome V"/>
</dbReference>
<sequence length="174" mass="19068">MSQYTELQSFLPKSSLDSDSATVAGTSGTSQARLSSRIKVRFITKNTNPTYTNIVSEVDAVYVFGPDNSIQQAAEYAASHYPVTESRPAPIFNEVSVFFLGGSLLQMSRRMAVPDVGANVHSMFKEDDTMIVSNDPNIFAIQAKQTNHELAICWSSFLGFLAAIITISVWLFSP</sequence>
<dbReference type="AlphaFoldDB" id="A0A1L0C107"/>
<reference evidence="3" key="1">
    <citation type="submission" date="2016-10" db="EMBL/GenBank/DDBJ databases">
        <authorList>
            <person name="Geijer C."/>
            <person name="Jareborg N."/>
            <person name="Dainat J."/>
        </authorList>
    </citation>
    <scope>NUCLEOTIDE SEQUENCE [LARGE SCALE GENOMIC DNA]</scope>
    <source>
        <strain evidence="3">PYCC 4715</strain>
    </source>
</reference>
<dbReference type="EMBL" id="LT635768">
    <property type="protein sequence ID" value="SGZ57271.1"/>
    <property type="molecule type" value="Genomic_DNA"/>
</dbReference>
<name>A0A1L0C107_9ASCO</name>
<organism evidence="2 3">
    <name type="scientific">Sungouiella intermedia</name>
    <dbReference type="NCBI Taxonomy" id="45354"/>
    <lineage>
        <taxon>Eukaryota</taxon>
        <taxon>Fungi</taxon>
        <taxon>Dikarya</taxon>
        <taxon>Ascomycota</taxon>
        <taxon>Saccharomycotina</taxon>
        <taxon>Pichiomycetes</taxon>
        <taxon>Metschnikowiaceae</taxon>
        <taxon>Sungouiella</taxon>
    </lineage>
</organism>
<gene>
    <name evidence="2" type="ORF">SAMEA4029009_CIC11G00000002283</name>
</gene>
<accession>A0A1L0C107</accession>